<reference evidence="2" key="2">
    <citation type="submission" date="2019-01" db="EMBL/GenBank/DDBJ databases">
        <authorList>
            <consortium name="NCBI Pathogen Detection Project"/>
        </authorList>
    </citation>
    <scope>NUCLEOTIDE SEQUENCE</scope>
    <source>
        <strain evidence="2">BCW_3452</strain>
    </source>
</reference>
<organism evidence="2">
    <name type="scientific">Vibrio vulnificus</name>
    <dbReference type="NCBI Taxonomy" id="672"/>
    <lineage>
        <taxon>Bacteria</taxon>
        <taxon>Pseudomonadati</taxon>
        <taxon>Pseudomonadota</taxon>
        <taxon>Gammaproteobacteria</taxon>
        <taxon>Vibrionales</taxon>
        <taxon>Vibrionaceae</taxon>
        <taxon>Vibrio</taxon>
    </lineage>
</organism>
<dbReference type="AlphaFoldDB" id="A0A8H9MYP1"/>
<proteinExistence type="predicted"/>
<keyword evidence="1" id="KW-0812">Transmembrane</keyword>
<name>A0A8H9MYP1_VIBVL</name>
<dbReference type="EMBL" id="DACRBY010000001">
    <property type="protein sequence ID" value="HAS8538334.1"/>
    <property type="molecule type" value="Genomic_DNA"/>
</dbReference>
<keyword evidence="1" id="KW-0472">Membrane</keyword>
<evidence type="ECO:0000256" key="1">
    <source>
        <dbReference type="SAM" id="Phobius"/>
    </source>
</evidence>
<keyword evidence="1" id="KW-1133">Transmembrane helix</keyword>
<accession>A0A8H9MYP1</accession>
<comment type="caution">
    <text evidence="2">The sequence shown here is derived from an EMBL/GenBank/DDBJ whole genome shotgun (WGS) entry which is preliminary data.</text>
</comment>
<feature type="transmembrane region" description="Helical" evidence="1">
    <location>
        <begin position="247"/>
        <end position="267"/>
    </location>
</feature>
<sequence>MNSKSLTIKNISLIFTSFKLLILLLTFYAFYLCFESPCKVSGSAGFLKSHVVSPDRIIPSVVFEYTSDILMLNGLFLVSLFVIFYNLLVRHYDILSKKISFVVGFSCALINSLLKTGFKPVELPESPRTVWLLKAQKLVMGGVFFSMTLNSLLYLAFIPDSESLRETEVVLTTLLMIVLLCIYGPLYVLGLDIMAKGFAKFRGKKDEELIVGEHSVWISCFVLVFAIVWYGSVMFGDLSDFVSNFPMSLIENLTSICYFMYSIFIILQC</sequence>
<reference evidence="2" key="1">
    <citation type="journal article" date="2018" name="Genome Biol.">
        <title>SKESA: strategic k-mer extension for scrupulous assemblies.</title>
        <authorList>
            <person name="Souvorov A."/>
            <person name="Agarwala R."/>
            <person name="Lipman D.J."/>
        </authorList>
    </citation>
    <scope>NUCLEOTIDE SEQUENCE</scope>
    <source>
        <strain evidence="2">BCW_3452</strain>
    </source>
</reference>
<feature type="transmembrane region" description="Helical" evidence="1">
    <location>
        <begin position="216"/>
        <end position="235"/>
    </location>
</feature>
<feature type="transmembrane region" description="Helical" evidence="1">
    <location>
        <begin position="169"/>
        <end position="195"/>
    </location>
</feature>
<feature type="transmembrane region" description="Helical" evidence="1">
    <location>
        <begin position="12"/>
        <end position="31"/>
    </location>
</feature>
<protein>
    <submittedName>
        <fullName evidence="2">Uncharacterized protein</fullName>
    </submittedName>
</protein>
<dbReference type="Proteomes" id="UP000863257">
    <property type="component" value="Unassembled WGS sequence"/>
</dbReference>
<evidence type="ECO:0000313" key="2">
    <source>
        <dbReference type="EMBL" id="HAS8538334.1"/>
    </source>
</evidence>
<gene>
    <name evidence="2" type="ORF">I7730_00780</name>
</gene>
<feature type="transmembrane region" description="Helical" evidence="1">
    <location>
        <begin position="69"/>
        <end position="88"/>
    </location>
</feature>
<feature type="transmembrane region" description="Helical" evidence="1">
    <location>
        <begin position="138"/>
        <end position="157"/>
    </location>
</feature>